<keyword evidence="12" id="KW-1185">Reference proteome</keyword>
<evidence type="ECO:0000256" key="8">
    <source>
        <dbReference type="ARBA" id="ARBA00023170"/>
    </source>
</evidence>
<dbReference type="AlphaFoldDB" id="A0AA38MRR9"/>
<keyword evidence="4 10" id="KW-0812">Transmembrane</keyword>
<evidence type="ECO:0000256" key="2">
    <source>
        <dbReference type="ARBA" id="ARBA00022475"/>
    </source>
</evidence>
<evidence type="ECO:0000256" key="5">
    <source>
        <dbReference type="ARBA" id="ARBA00022725"/>
    </source>
</evidence>
<proteinExistence type="predicted"/>
<keyword evidence="7 10" id="KW-0472">Membrane</keyword>
<evidence type="ECO:0000313" key="11">
    <source>
        <dbReference type="EMBL" id="KAJ3664913.1"/>
    </source>
</evidence>
<dbReference type="InterPro" id="IPR004117">
    <property type="entry name" value="7tm6_olfct_rcpt"/>
</dbReference>
<dbReference type="GO" id="GO:0005886">
    <property type="term" value="C:plasma membrane"/>
    <property type="evidence" value="ECO:0007669"/>
    <property type="project" value="UniProtKB-SubCell"/>
</dbReference>
<comment type="subcellular location">
    <subcellularLocation>
        <location evidence="1">Cell membrane</location>
        <topology evidence="1">Multi-pass membrane protein</topology>
    </subcellularLocation>
</comment>
<dbReference type="GO" id="GO:0005549">
    <property type="term" value="F:odorant binding"/>
    <property type="evidence" value="ECO:0007669"/>
    <property type="project" value="InterPro"/>
</dbReference>
<dbReference type="GO" id="GO:0004984">
    <property type="term" value="F:olfactory receptor activity"/>
    <property type="evidence" value="ECO:0007669"/>
    <property type="project" value="InterPro"/>
</dbReference>
<organism evidence="11 12">
    <name type="scientific">Zophobas morio</name>
    <dbReference type="NCBI Taxonomy" id="2755281"/>
    <lineage>
        <taxon>Eukaryota</taxon>
        <taxon>Metazoa</taxon>
        <taxon>Ecdysozoa</taxon>
        <taxon>Arthropoda</taxon>
        <taxon>Hexapoda</taxon>
        <taxon>Insecta</taxon>
        <taxon>Pterygota</taxon>
        <taxon>Neoptera</taxon>
        <taxon>Endopterygota</taxon>
        <taxon>Coleoptera</taxon>
        <taxon>Polyphaga</taxon>
        <taxon>Cucujiformia</taxon>
        <taxon>Tenebrionidae</taxon>
        <taxon>Zophobas</taxon>
    </lineage>
</organism>
<evidence type="ECO:0000256" key="6">
    <source>
        <dbReference type="ARBA" id="ARBA00022989"/>
    </source>
</evidence>
<evidence type="ECO:0000256" key="4">
    <source>
        <dbReference type="ARBA" id="ARBA00022692"/>
    </source>
</evidence>
<evidence type="ECO:0000256" key="10">
    <source>
        <dbReference type="SAM" id="Phobius"/>
    </source>
</evidence>
<comment type="caution">
    <text evidence="11">The sequence shown here is derived from an EMBL/GenBank/DDBJ whole genome shotgun (WGS) entry which is preliminary data.</text>
</comment>
<evidence type="ECO:0000256" key="7">
    <source>
        <dbReference type="ARBA" id="ARBA00023136"/>
    </source>
</evidence>
<keyword evidence="3" id="KW-0716">Sensory transduction</keyword>
<dbReference type="Proteomes" id="UP001168821">
    <property type="component" value="Unassembled WGS sequence"/>
</dbReference>
<keyword evidence="6 10" id="KW-1133">Transmembrane helix</keyword>
<dbReference type="PANTHER" id="PTHR21137:SF35">
    <property type="entry name" value="ODORANT RECEPTOR 19A-RELATED"/>
    <property type="match status" value="1"/>
</dbReference>
<protein>
    <recommendedName>
        <fullName evidence="13">Odorant receptor</fullName>
    </recommendedName>
</protein>
<evidence type="ECO:0008006" key="13">
    <source>
        <dbReference type="Google" id="ProtNLM"/>
    </source>
</evidence>
<keyword evidence="9" id="KW-0807">Transducer</keyword>
<sequence length="329" mass="37734">MTIQMIIERNDVSKLSESLQYFTTLVTFVWKLIYFDIYKKTLLEIEDVLSASIFYGYSNQQLKLLKDKVASGQVAGTTFRVLSVAAVAFWGLPPFLDSQKSKSLPIPGWFPYNVTQYYYPTFAFQILGIANTAYTDCSIDILSWVLISIASGQLEILKETLKNINYEEGDLKTVEEKLKKGVRHHLEIVNLVSKIEKMFSKGIFLQFFASVIVICFTGFLMMILPVVSMQFALTFTYFVCMMCQVAMYCWYGHDVMTTSSTIGDSLYMSNWYESDLRIRKTIFIFLEKTKKPVTLTAGGFVTLSLTTLTTILRSSYSYFAVLQRMYNDE</sequence>
<name>A0AA38MRR9_9CUCU</name>
<feature type="transmembrane region" description="Helical" evidence="10">
    <location>
        <begin position="230"/>
        <end position="251"/>
    </location>
</feature>
<evidence type="ECO:0000256" key="1">
    <source>
        <dbReference type="ARBA" id="ARBA00004651"/>
    </source>
</evidence>
<dbReference type="PANTHER" id="PTHR21137">
    <property type="entry name" value="ODORANT RECEPTOR"/>
    <property type="match status" value="1"/>
</dbReference>
<dbReference type="Pfam" id="PF02949">
    <property type="entry name" value="7tm_6"/>
    <property type="match status" value="1"/>
</dbReference>
<accession>A0AA38MRR9</accession>
<dbReference type="GO" id="GO:0007165">
    <property type="term" value="P:signal transduction"/>
    <property type="evidence" value="ECO:0007669"/>
    <property type="project" value="UniProtKB-KW"/>
</dbReference>
<dbReference type="EMBL" id="JALNTZ010000001">
    <property type="protein sequence ID" value="KAJ3664913.1"/>
    <property type="molecule type" value="Genomic_DNA"/>
</dbReference>
<evidence type="ECO:0000313" key="12">
    <source>
        <dbReference type="Proteomes" id="UP001168821"/>
    </source>
</evidence>
<keyword evidence="8" id="KW-0675">Receptor</keyword>
<evidence type="ECO:0000256" key="3">
    <source>
        <dbReference type="ARBA" id="ARBA00022606"/>
    </source>
</evidence>
<gene>
    <name evidence="11" type="ORF">Zmor_000447</name>
</gene>
<reference evidence="11" key="1">
    <citation type="journal article" date="2023" name="G3 (Bethesda)">
        <title>Whole genome assemblies of Zophobas morio and Tenebrio molitor.</title>
        <authorList>
            <person name="Kaur S."/>
            <person name="Stinson S.A."/>
            <person name="diCenzo G.C."/>
        </authorList>
    </citation>
    <scope>NUCLEOTIDE SEQUENCE</scope>
    <source>
        <strain evidence="11">QUZm001</strain>
    </source>
</reference>
<keyword evidence="2" id="KW-1003">Cell membrane</keyword>
<keyword evidence="5" id="KW-0552">Olfaction</keyword>
<feature type="transmembrane region" description="Helical" evidence="10">
    <location>
        <begin position="203"/>
        <end position="224"/>
    </location>
</feature>
<evidence type="ECO:0000256" key="9">
    <source>
        <dbReference type="ARBA" id="ARBA00023224"/>
    </source>
</evidence>